<dbReference type="GO" id="GO:0002181">
    <property type="term" value="P:cytoplasmic translation"/>
    <property type="evidence" value="ECO:0000318"/>
    <property type="project" value="GO_Central"/>
</dbReference>
<dbReference type="EnsemblMetazoa" id="PPA42125.1">
    <property type="protein sequence ID" value="PPA42125.1"/>
    <property type="gene ID" value="WBGene00280494"/>
</dbReference>
<dbReference type="HAMAP" id="MF_00273">
    <property type="entry name" value="Ribosomal_eL20"/>
    <property type="match status" value="1"/>
</dbReference>
<proteinExistence type="inferred from homology"/>
<organism evidence="1 2">
    <name type="scientific">Pristionchus pacificus</name>
    <name type="common">Parasitic nematode worm</name>
    <dbReference type="NCBI Taxonomy" id="54126"/>
    <lineage>
        <taxon>Eukaryota</taxon>
        <taxon>Metazoa</taxon>
        <taxon>Ecdysozoa</taxon>
        <taxon>Nematoda</taxon>
        <taxon>Chromadorea</taxon>
        <taxon>Rhabditida</taxon>
        <taxon>Rhabditina</taxon>
        <taxon>Diplogasteromorpha</taxon>
        <taxon>Diplogasteroidea</taxon>
        <taxon>Neodiplogasteridae</taxon>
        <taxon>Pristionchus</taxon>
    </lineage>
</organism>
<evidence type="ECO:0000313" key="2">
    <source>
        <dbReference type="Proteomes" id="UP000005239"/>
    </source>
</evidence>
<dbReference type="Gene3D" id="3.10.20.10">
    <property type="match status" value="1"/>
</dbReference>
<dbReference type="OrthoDB" id="1294322at2759"/>
<dbReference type="GO" id="GO:0003735">
    <property type="term" value="F:structural constituent of ribosome"/>
    <property type="evidence" value="ECO:0000318"/>
    <property type="project" value="GO_Central"/>
</dbReference>
<protein>
    <submittedName>
        <fullName evidence="1">Ribosomal protein</fullName>
    </submittedName>
</protein>
<dbReference type="PANTHER" id="PTHR10052">
    <property type="entry name" value="60S RIBOSOMAL PROTEIN L18A"/>
    <property type="match status" value="1"/>
</dbReference>
<keyword evidence="2" id="KW-1185">Reference proteome</keyword>
<dbReference type="Proteomes" id="UP000005239">
    <property type="component" value="Unassembled WGS sequence"/>
</dbReference>
<sequence>MDFSKAIWTTLTKEKIDSFLRNDERMDSSAAVQIYLGRTYTDALLFELADLRLAFEVGNKPFYFSARTQERCYSQIHSQPNHILETDETISIVFSFSRNNLQGKLFLMSAVNYLQTPGISFYSKGMHAMVSYIEATEFLEQLAPLLFRAQLSTLEIGSPTPRIISLVSKLAEGLNMPTRAKGEVLHEYIVTGRKLPTEKEPVTPIYKMQIFASNTIIAKSHFWYFISMLRRLKKANREILECRSVLLNLRTSFPGMDRRVDSWKFDCEGLIAVYKNCNAIIKEECENDTDSLDNSYGSAEGIHGRFQSSADVENDNFRL</sequence>
<gene>
    <name evidence="1" type="primary">WBGene00280494</name>
</gene>
<accession>A0A2A6C130</accession>
<accession>A0A8R1Z3V8</accession>
<reference evidence="1" key="2">
    <citation type="submission" date="2022-06" db="UniProtKB">
        <authorList>
            <consortium name="EnsemblMetazoa"/>
        </authorList>
    </citation>
    <scope>IDENTIFICATION</scope>
    <source>
        <strain evidence="1">PS312</strain>
    </source>
</reference>
<dbReference type="InterPro" id="IPR028877">
    <property type="entry name" value="Ribosomal_eL20"/>
</dbReference>
<dbReference type="GO" id="GO:0022625">
    <property type="term" value="C:cytosolic large ribosomal subunit"/>
    <property type="evidence" value="ECO:0000318"/>
    <property type="project" value="GO_Central"/>
</dbReference>
<reference evidence="2" key="1">
    <citation type="journal article" date="2008" name="Nat. Genet.">
        <title>The Pristionchus pacificus genome provides a unique perspective on nematode lifestyle and parasitism.</title>
        <authorList>
            <person name="Dieterich C."/>
            <person name="Clifton S.W."/>
            <person name="Schuster L.N."/>
            <person name="Chinwalla A."/>
            <person name="Delehaunty K."/>
            <person name="Dinkelacker I."/>
            <person name="Fulton L."/>
            <person name="Fulton R."/>
            <person name="Godfrey J."/>
            <person name="Minx P."/>
            <person name="Mitreva M."/>
            <person name="Roeseler W."/>
            <person name="Tian H."/>
            <person name="Witte H."/>
            <person name="Yang S.P."/>
            <person name="Wilson R.K."/>
            <person name="Sommer R.J."/>
        </authorList>
    </citation>
    <scope>NUCLEOTIDE SEQUENCE [LARGE SCALE GENOMIC DNA]</scope>
    <source>
        <strain evidence="2">PS312</strain>
    </source>
</reference>
<dbReference type="InterPro" id="IPR021138">
    <property type="entry name" value="Ribosomal_eL20_eukaryotes"/>
</dbReference>
<dbReference type="AlphaFoldDB" id="A0A2A6C130"/>
<dbReference type="FunFam" id="3.10.20.10:FF:000002">
    <property type="entry name" value="60S ribosomal protein L18a"/>
    <property type="match status" value="1"/>
</dbReference>
<evidence type="ECO:0000313" key="1">
    <source>
        <dbReference type="EnsemblMetazoa" id="PPA42125.1"/>
    </source>
</evidence>
<name>A0A2A6C130_PRIPA</name>